<evidence type="ECO:0000313" key="2">
    <source>
        <dbReference type="EMBL" id="KAG2559819.1"/>
    </source>
</evidence>
<dbReference type="AlphaFoldDB" id="A0A8T0PGR0"/>
<accession>A0A8T0PGR0</accession>
<feature type="compositionally biased region" description="Basic and acidic residues" evidence="1">
    <location>
        <begin position="299"/>
        <end position="310"/>
    </location>
</feature>
<evidence type="ECO:0000256" key="1">
    <source>
        <dbReference type="SAM" id="MobiDB-lite"/>
    </source>
</evidence>
<proteinExistence type="predicted"/>
<feature type="region of interest" description="Disordered" evidence="1">
    <location>
        <begin position="1"/>
        <end position="46"/>
    </location>
</feature>
<organism evidence="2 3">
    <name type="scientific">Panicum virgatum</name>
    <name type="common">Blackwell switchgrass</name>
    <dbReference type="NCBI Taxonomy" id="38727"/>
    <lineage>
        <taxon>Eukaryota</taxon>
        <taxon>Viridiplantae</taxon>
        <taxon>Streptophyta</taxon>
        <taxon>Embryophyta</taxon>
        <taxon>Tracheophyta</taxon>
        <taxon>Spermatophyta</taxon>
        <taxon>Magnoliopsida</taxon>
        <taxon>Liliopsida</taxon>
        <taxon>Poales</taxon>
        <taxon>Poaceae</taxon>
        <taxon>PACMAD clade</taxon>
        <taxon>Panicoideae</taxon>
        <taxon>Panicodae</taxon>
        <taxon>Paniceae</taxon>
        <taxon>Panicinae</taxon>
        <taxon>Panicum</taxon>
        <taxon>Panicum sect. Hiantes</taxon>
    </lineage>
</organism>
<keyword evidence="3" id="KW-1185">Reference proteome</keyword>
<feature type="compositionally biased region" description="Gly residues" evidence="1">
    <location>
        <begin position="1"/>
        <end position="10"/>
    </location>
</feature>
<feature type="compositionally biased region" description="Basic and acidic residues" evidence="1">
    <location>
        <begin position="350"/>
        <end position="379"/>
    </location>
</feature>
<gene>
    <name evidence="2" type="ORF">PVAP13_8KG014900</name>
</gene>
<dbReference type="Proteomes" id="UP000823388">
    <property type="component" value="Chromosome 8K"/>
</dbReference>
<feature type="region of interest" description="Disordered" evidence="1">
    <location>
        <begin position="82"/>
        <end position="104"/>
    </location>
</feature>
<feature type="compositionally biased region" description="Low complexity" evidence="1">
    <location>
        <begin position="326"/>
        <end position="335"/>
    </location>
</feature>
<feature type="compositionally biased region" description="Low complexity" evidence="1">
    <location>
        <begin position="89"/>
        <end position="100"/>
    </location>
</feature>
<feature type="region of interest" description="Disordered" evidence="1">
    <location>
        <begin position="285"/>
        <end position="379"/>
    </location>
</feature>
<name>A0A8T0PGR0_PANVG</name>
<comment type="caution">
    <text evidence="2">The sequence shown here is derived from an EMBL/GenBank/DDBJ whole genome shotgun (WGS) entry which is preliminary data.</text>
</comment>
<reference evidence="2" key="1">
    <citation type="submission" date="2020-05" db="EMBL/GenBank/DDBJ databases">
        <title>WGS assembly of Panicum virgatum.</title>
        <authorList>
            <person name="Lovell J.T."/>
            <person name="Jenkins J."/>
            <person name="Shu S."/>
            <person name="Juenger T.E."/>
            <person name="Schmutz J."/>
        </authorList>
    </citation>
    <scope>NUCLEOTIDE SEQUENCE</scope>
    <source>
        <strain evidence="2">AP13</strain>
    </source>
</reference>
<dbReference type="EMBL" id="CM029051">
    <property type="protein sequence ID" value="KAG2559819.1"/>
    <property type="molecule type" value="Genomic_DNA"/>
</dbReference>
<evidence type="ECO:0000313" key="3">
    <source>
        <dbReference type="Proteomes" id="UP000823388"/>
    </source>
</evidence>
<protein>
    <submittedName>
        <fullName evidence="2">Uncharacterized protein</fullName>
    </submittedName>
</protein>
<sequence>MQRGEGGGGRARAVSWPAPAPRPLGCVDGDDGRRGQDGAGDAATPTSSIFISVRGGEACGRCAVAPGGVRRDAWPSRLRRDGRAGCGATGAARPATAGRTGCSGEAGDGWVSERRCAAPIGWGARPLAQLLDDGHDKSKTAGAPPSTSTRCDLLLFGAPWPPSAAIPHAGAPPSPAAEPDVGPWSCGGRIPRAAVHLFLPTSPRPSSLLPPCSAASRARLLSGLAVAGDPLGTAACVAVGFQLGPMLTTAVHPTPRGPPSAIGIQLAPVLAAPPLPCSLGCHGGRERAAATGTSSSADPGRHDAEGRERSLGSSRIPMADGGPRGGARPSAAPGRGEARQAHGVGGSSNARERPTAGRKQSDVQHRSVADRSHGGPLVDKKKSISLCLFSCRDRDSDIYK</sequence>